<protein>
    <submittedName>
        <fullName evidence="2">Uncharacterized protein</fullName>
    </submittedName>
</protein>
<evidence type="ECO:0000313" key="3">
    <source>
        <dbReference type="Proteomes" id="UP001061298"/>
    </source>
</evidence>
<gene>
    <name evidence="2" type="ORF">N8I84_26865</name>
</gene>
<feature type="signal peptide" evidence="1">
    <location>
        <begin position="1"/>
        <end position="28"/>
    </location>
</feature>
<keyword evidence="1" id="KW-0732">Signal</keyword>
<dbReference type="PROSITE" id="PS51318">
    <property type="entry name" value="TAT"/>
    <property type="match status" value="1"/>
</dbReference>
<dbReference type="Proteomes" id="UP001061298">
    <property type="component" value="Chromosome"/>
</dbReference>
<evidence type="ECO:0000313" key="2">
    <source>
        <dbReference type="EMBL" id="UXY21917.1"/>
    </source>
</evidence>
<sequence>MTFRRRLRSGSAALVVAAAIAGAVPGHALAVTSGTPTEVTTLPAPQLAAFRGDMPLVAGASGFLHREQGLPGYTWTDYASGTDTPQPQLTAVALTNTNFFSAGGDHVAYQNDATLDVGDPTLAGSWVSYDLSSLGGTLLHTVVAVGANGTRALVRETGGVHLLQLNADGTVTEVAMTGLPSSTDYINDAVAYQSAGDYVTVRSTPKPGVTGTTAFYLVRLDTGAATAATAVTPPSAVAPTVHGDYLTWPSNGGISLVPVADVLAGRTVTPTQVLAPAGSGMLLDYDVVGQQIVMVTRASSSAPPVLNAVPIAGGPATQLDATVTGLQPTLGTRVHPYLPQGPGGALVIGGTSTSQAVQRLTAATDGSVNVTAVRQLPPPAETTATLSMAHGQVRQVLTVPQLNAATRFAMATTPLTGSGSTIGKTTTGYLSDGGQPLQAGPCAVDAFCVRETDGNSYGPVYTTTTATSARVFISGLSPETFSSPDTRVVDADSEFVLIDSAGSQYLWEPGQSAMIPLGSASGATVWMGTLWRATAPGQIQASTPHTGLGSAPTLQRTISTGASCTPSEVQVAQHWLYWSCGSSGPAGVYDLATNVKFSVDAGPVLLGDGYLVRHDAANGELRLTDVHADSVGATPVLATFSQAAGASDDRGIDWTVDRTSGDVAYTRTTSSTC</sequence>
<evidence type="ECO:0000256" key="1">
    <source>
        <dbReference type="SAM" id="SignalP"/>
    </source>
</evidence>
<dbReference type="InterPro" id="IPR006311">
    <property type="entry name" value="TAT_signal"/>
</dbReference>
<dbReference type="EMBL" id="CP106793">
    <property type="protein sequence ID" value="UXY21917.1"/>
    <property type="molecule type" value="Genomic_DNA"/>
</dbReference>
<organism evidence="2 3">
    <name type="scientific">Streptomyces cynarae</name>
    <dbReference type="NCBI Taxonomy" id="2981134"/>
    <lineage>
        <taxon>Bacteria</taxon>
        <taxon>Bacillati</taxon>
        <taxon>Actinomycetota</taxon>
        <taxon>Actinomycetes</taxon>
        <taxon>Kitasatosporales</taxon>
        <taxon>Streptomycetaceae</taxon>
        <taxon>Streptomyces</taxon>
    </lineage>
</organism>
<proteinExistence type="predicted"/>
<dbReference type="RefSeq" id="WP_263232060.1">
    <property type="nucleotide sequence ID" value="NZ_CP106793.1"/>
</dbReference>
<reference evidence="2" key="1">
    <citation type="submission" date="2022-10" db="EMBL/GenBank/DDBJ databases">
        <authorList>
            <person name="Mo P."/>
        </authorList>
    </citation>
    <scope>NUCLEOTIDE SEQUENCE</scope>
    <source>
        <strain evidence="2">HUAS 13-4</strain>
    </source>
</reference>
<accession>A0ABY6E6Q8</accession>
<keyword evidence="3" id="KW-1185">Reference proteome</keyword>
<feature type="chain" id="PRO_5046840533" evidence="1">
    <location>
        <begin position="29"/>
        <end position="673"/>
    </location>
</feature>
<name>A0ABY6E6Q8_9ACTN</name>